<dbReference type="AlphaFoldDB" id="A0A8H3IVT0"/>
<dbReference type="EMBL" id="CAJPDS010000085">
    <property type="protein sequence ID" value="CAF9935710.1"/>
    <property type="molecule type" value="Genomic_DNA"/>
</dbReference>
<dbReference type="Proteomes" id="UP000664521">
    <property type="component" value="Unassembled WGS sequence"/>
</dbReference>
<reference evidence="3" key="1">
    <citation type="submission" date="2021-03" db="EMBL/GenBank/DDBJ databases">
        <authorList>
            <person name="Tagirdzhanova G."/>
        </authorList>
    </citation>
    <scope>NUCLEOTIDE SEQUENCE</scope>
</reference>
<protein>
    <submittedName>
        <fullName evidence="3">Uncharacterized protein</fullName>
    </submittedName>
</protein>
<evidence type="ECO:0000256" key="1">
    <source>
        <dbReference type="SAM" id="MobiDB-lite"/>
    </source>
</evidence>
<comment type="caution">
    <text evidence="3">The sequence shown here is derived from an EMBL/GenBank/DDBJ whole genome shotgun (WGS) entry which is preliminary data.</text>
</comment>
<feature type="region of interest" description="Disordered" evidence="1">
    <location>
        <begin position="1"/>
        <end position="152"/>
    </location>
</feature>
<proteinExistence type="predicted"/>
<keyword evidence="2" id="KW-1133">Transmembrane helix</keyword>
<evidence type="ECO:0000256" key="2">
    <source>
        <dbReference type="SAM" id="Phobius"/>
    </source>
</evidence>
<evidence type="ECO:0000313" key="4">
    <source>
        <dbReference type="Proteomes" id="UP000664521"/>
    </source>
</evidence>
<keyword evidence="2" id="KW-0472">Membrane</keyword>
<keyword evidence="2" id="KW-0812">Transmembrane</keyword>
<evidence type="ECO:0000313" key="3">
    <source>
        <dbReference type="EMBL" id="CAF9935710.1"/>
    </source>
</evidence>
<gene>
    <name evidence="3" type="ORF">HETSPECPRED_009873</name>
</gene>
<feature type="transmembrane region" description="Helical" evidence="2">
    <location>
        <begin position="191"/>
        <end position="211"/>
    </location>
</feature>
<feature type="region of interest" description="Disordered" evidence="1">
    <location>
        <begin position="531"/>
        <end position="553"/>
    </location>
</feature>
<accession>A0A8H3IVT0</accession>
<sequence length="553" mass="61507">MAELRGMRSRKSALPQLGESWVVESDQDEEYEPGSPDSGEDFSIGSTGNTHAYRRGPIPLKPEPTGNSNVKLRSRPKPLETADIPQARAGRKNSRASAEPEFVMPSIHESSPTGSWLGDRKPMTRRATPQKTRKTRDPQGRSTSRLEGNEDPAANDWLGEVFGNIVRLLRPIVGWSYDVAGKTFNTLKTPIALLIAVYILLGIFVLFRNLLTSSIYSALSPICRIPGSSLLNLSICKANLPSNYEGDEARNVQFDELMTVQSKFEEVLEASAGGVSLPLDMKRGETSIRDLRTVVRHSSLHSKNELVLEFDGFIETVRIASWDLQKFNSHLGHSVDKILATARWTRRVLEDISVHDASQGLIAAFVNGRILAPFQPLTFTEPALANQYIQHSRTVEDEINLLVQEAQALLSVLLNLEERLDLIHDIAVRDDVKAKGSKEEVLAELWTLLGGNSKKLGKLDSQLKLLKQVNTYRQSALAHVSGTLVKLQAMSHDLEDLRERMGGVEMVPLSVHIENIEMGIERLERGRAQARELETDTRRKNLDRSHGRAIEGG</sequence>
<dbReference type="OrthoDB" id="4179406at2759"/>
<organism evidence="3 4">
    <name type="scientific">Heterodermia speciosa</name>
    <dbReference type="NCBI Taxonomy" id="116794"/>
    <lineage>
        <taxon>Eukaryota</taxon>
        <taxon>Fungi</taxon>
        <taxon>Dikarya</taxon>
        <taxon>Ascomycota</taxon>
        <taxon>Pezizomycotina</taxon>
        <taxon>Lecanoromycetes</taxon>
        <taxon>OSLEUM clade</taxon>
        <taxon>Lecanoromycetidae</taxon>
        <taxon>Caliciales</taxon>
        <taxon>Physciaceae</taxon>
        <taxon>Heterodermia</taxon>
    </lineage>
</organism>
<keyword evidence="4" id="KW-1185">Reference proteome</keyword>
<name>A0A8H3IVT0_9LECA</name>